<evidence type="ECO:0000313" key="1">
    <source>
        <dbReference type="EMBL" id="CUV20423.1"/>
    </source>
</evidence>
<protein>
    <submittedName>
        <fullName evidence="1">Uncharacterized protein</fullName>
    </submittedName>
</protein>
<gene>
    <name evidence="1" type="ORF">PSS4_v1_1500018</name>
</gene>
<dbReference type="AlphaFoldDB" id="A0A0S4UDW6"/>
<reference evidence="1" key="1">
    <citation type="submission" date="2015-10" db="EMBL/GenBank/DDBJ databases">
        <authorList>
            <person name="Gilbert D.G."/>
        </authorList>
    </citation>
    <scope>NUCLEOTIDE SEQUENCE</scope>
    <source>
        <strain evidence="1">Phyl III-seqv23</strain>
    </source>
</reference>
<sequence>MTITTDRAALILRVAELEAEVRIWRAAAVAEDAYASLRAQAGSSLELAAFDRLQKAMRDRAPLRALAIYAARTDQRAT</sequence>
<dbReference type="EMBL" id="LN899821">
    <property type="protein sequence ID" value="CUV20423.1"/>
    <property type="molecule type" value="Genomic_DNA"/>
</dbReference>
<organism evidence="1">
    <name type="scientific">Ralstonia solanacearum</name>
    <name type="common">Pseudomonas solanacearum</name>
    <dbReference type="NCBI Taxonomy" id="305"/>
    <lineage>
        <taxon>Bacteria</taxon>
        <taxon>Pseudomonadati</taxon>
        <taxon>Pseudomonadota</taxon>
        <taxon>Betaproteobacteria</taxon>
        <taxon>Burkholderiales</taxon>
        <taxon>Burkholderiaceae</taxon>
        <taxon>Ralstonia</taxon>
        <taxon>Ralstonia solanacearum species complex</taxon>
    </lineage>
</organism>
<proteinExistence type="predicted"/>
<accession>A0A0S4UDW6</accession>
<name>A0A0S4UDW6_RALSL</name>